<protein>
    <recommendedName>
        <fullName evidence="3">Methyltransferase domain-containing protein</fullName>
    </recommendedName>
</protein>
<evidence type="ECO:0000313" key="2">
    <source>
        <dbReference type="Proteomes" id="UP000177171"/>
    </source>
</evidence>
<dbReference type="AlphaFoldDB" id="A0A1G2LQH7"/>
<gene>
    <name evidence="1" type="ORF">A3G49_04600</name>
</gene>
<name>A0A1G2LQH7_9BACT</name>
<reference evidence="1 2" key="1">
    <citation type="journal article" date="2016" name="Nat. Commun.">
        <title>Thousands of microbial genomes shed light on interconnected biogeochemical processes in an aquifer system.</title>
        <authorList>
            <person name="Anantharaman K."/>
            <person name="Brown C.T."/>
            <person name="Hug L.A."/>
            <person name="Sharon I."/>
            <person name="Castelle C.J."/>
            <person name="Probst A.J."/>
            <person name="Thomas B.C."/>
            <person name="Singh A."/>
            <person name="Wilkins M.J."/>
            <person name="Karaoz U."/>
            <person name="Brodie E.L."/>
            <person name="Williams K.H."/>
            <person name="Hubbard S.S."/>
            <person name="Banfield J.F."/>
        </authorList>
    </citation>
    <scope>NUCLEOTIDE SEQUENCE [LARGE SCALE GENOMIC DNA]</scope>
</reference>
<sequence length="199" mass="21866">MENTTAISQVSVNSAAAKELTKNTGFLNPGIVVREFDLKPGEAVADFGAGAGHFTIPMAKAVGHTGKIYALDLQKHALNLIKSRAKIEHLLNIDYVWADLEMSSGSKLKDATVNFVIISNILFQAEKRFEILKEAYRILKSGGKMAVFEWDQSNFSGGPPVNLRVPPIQVKTLAQDAGFIFEKEFNAGSHHYGFLFKKP</sequence>
<proteinExistence type="predicted"/>
<dbReference type="Proteomes" id="UP000177171">
    <property type="component" value="Unassembled WGS sequence"/>
</dbReference>
<dbReference type="Gene3D" id="3.40.50.150">
    <property type="entry name" value="Vaccinia Virus protein VP39"/>
    <property type="match status" value="1"/>
</dbReference>
<dbReference type="CDD" id="cd02440">
    <property type="entry name" value="AdoMet_MTases"/>
    <property type="match status" value="1"/>
</dbReference>
<comment type="caution">
    <text evidence="1">The sequence shown here is derived from an EMBL/GenBank/DDBJ whole genome shotgun (WGS) entry which is preliminary data.</text>
</comment>
<dbReference type="SUPFAM" id="SSF53335">
    <property type="entry name" value="S-adenosyl-L-methionine-dependent methyltransferases"/>
    <property type="match status" value="1"/>
</dbReference>
<organism evidence="1 2">
    <name type="scientific">Candidatus Sungbacteria bacterium RIFCSPLOWO2_12_FULL_41_11</name>
    <dbReference type="NCBI Taxonomy" id="1802286"/>
    <lineage>
        <taxon>Bacteria</taxon>
        <taxon>Candidatus Sungiibacteriota</taxon>
    </lineage>
</organism>
<evidence type="ECO:0000313" key="1">
    <source>
        <dbReference type="EMBL" id="OHA13857.1"/>
    </source>
</evidence>
<dbReference type="EMBL" id="MHQY01000016">
    <property type="protein sequence ID" value="OHA13857.1"/>
    <property type="molecule type" value="Genomic_DNA"/>
</dbReference>
<evidence type="ECO:0008006" key="3">
    <source>
        <dbReference type="Google" id="ProtNLM"/>
    </source>
</evidence>
<dbReference type="InterPro" id="IPR029063">
    <property type="entry name" value="SAM-dependent_MTases_sf"/>
</dbReference>
<dbReference type="Pfam" id="PF01209">
    <property type="entry name" value="Ubie_methyltran"/>
    <property type="match status" value="1"/>
</dbReference>
<accession>A0A1G2LQH7</accession>